<dbReference type="SUPFAM" id="SSF49464">
    <property type="entry name" value="Carboxypeptidase regulatory domain-like"/>
    <property type="match status" value="1"/>
</dbReference>
<reference evidence="3 4" key="1">
    <citation type="submission" date="2021-11" db="EMBL/GenBank/DDBJ databases">
        <title>Genomic of Niabella pedocola.</title>
        <authorList>
            <person name="Wu T."/>
        </authorList>
    </citation>
    <scope>NUCLEOTIDE SEQUENCE [LARGE SCALE GENOMIC DNA]</scope>
    <source>
        <strain evidence="3 4">JCM 31011</strain>
    </source>
</reference>
<dbReference type="InterPro" id="IPR039426">
    <property type="entry name" value="TonB-dep_rcpt-like"/>
</dbReference>
<evidence type="ECO:0000256" key="1">
    <source>
        <dbReference type="PROSITE-ProRule" id="PRU01360"/>
    </source>
</evidence>
<gene>
    <name evidence="3" type="ORF">LQ567_19920</name>
</gene>
<dbReference type="EMBL" id="JAJNEC010000006">
    <property type="protein sequence ID" value="MCD2425063.1"/>
    <property type="molecule type" value="Genomic_DNA"/>
</dbReference>
<dbReference type="Pfam" id="PF13715">
    <property type="entry name" value="CarbopepD_reg_2"/>
    <property type="match status" value="1"/>
</dbReference>
<dbReference type="NCBIfam" id="TIGR04057">
    <property type="entry name" value="SusC_RagA_signa"/>
    <property type="match status" value="1"/>
</dbReference>
<feature type="domain" description="TonB-dependent receptor plug" evidence="2">
    <location>
        <begin position="123"/>
        <end position="233"/>
    </location>
</feature>
<dbReference type="InterPro" id="IPR037066">
    <property type="entry name" value="Plug_dom_sf"/>
</dbReference>
<protein>
    <submittedName>
        <fullName evidence="3">SusC/RagA family TonB-linked outer membrane protein</fullName>
    </submittedName>
</protein>
<keyword evidence="1" id="KW-0472">Membrane</keyword>
<organism evidence="3 4">
    <name type="scientific">Niabella pedocola</name>
    <dbReference type="NCBI Taxonomy" id="1752077"/>
    <lineage>
        <taxon>Bacteria</taxon>
        <taxon>Pseudomonadati</taxon>
        <taxon>Bacteroidota</taxon>
        <taxon>Chitinophagia</taxon>
        <taxon>Chitinophagales</taxon>
        <taxon>Chitinophagaceae</taxon>
        <taxon>Niabella</taxon>
    </lineage>
</organism>
<proteinExistence type="inferred from homology"/>
<dbReference type="Gene3D" id="2.170.130.10">
    <property type="entry name" value="TonB-dependent receptor, plug domain"/>
    <property type="match status" value="1"/>
</dbReference>
<dbReference type="InterPro" id="IPR023997">
    <property type="entry name" value="TonB-dep_OMP_SusC/RagA_CS"/>
</dbReference>
<keyword evidence="4" id="KW-1185">Reference proteome</keyword>
<dbReference type="InterPro" id="IPR008969">
    <property type="entry name" value="CarboxyPept-like_regulatory"/>
</dbReference>
<keyword evidence="1" id="KW-0812">Transmembrane</keyword>
<dbReference type="RefSeq" id="WP_231007474.1">
    <property type="nucleotide sequence ID" value="NZ_JAJNEC010000006.1"/>
</dbReference>
<dbReference type="Gene3D" id="2.60.40.1120">
    <property type="entry name" value="Carboxypeptidase-like, regulatory domain"/>
    <property type="match status" value="1"/>
</dbReference>
<dbReference type="PROSITE" id="PS52016">
    <property type="entry name" value="TONB_DEPENDENT_REC_3"/>
    <property type="match status" value="1"/>
</dbReference>
<keyword evidence="1" id="KW-0813">Transport</keyword>
<evidence type="ECO:0000259" key="2">
    <source>
        <dbReference type="Pfam" id="PF07715"/>
    </source>
</evidence>
<keyword evidence="1" id="KW-0998">Cell outer membrane</keyword>
<dbReference type="NCBIfam" id="TIGR04056">
    <property type="entry name" value="OMP_RagA_SusC"/>
    <property type="match status" value="1"/>
</dbReference>
<comment type="similarity">
    <text evidence="1">Belongs to the TonB-dependent receptor family.</text>
</comment>
<dbReference type="Proteomes" id="UP001199816">
    <property type="component" value="Unassembled WGS sequence"/>
</dbReference>
<accession>A0ABS8PXI7</accession>
<comment type="subcellular location">
    <subcellularLocation>
        <location evidence="1">Cell outer membrane</location>
        <topology evidence="1">Multi-pass membrane protein</topology>
    </subcellularLocation>
</comment>
<sequence>MDYKMINRVIVLLVFLLSGPLMKGTAQQTGVVVKGTITDEWNRPVPDASVSSSNGKNGVFSNNAGVYLLAVNDNSRSFVVSKAGYKSQTFEVDVSRELNIQLQPDVHNEYETVQLGYAQQLRKDVSGAVASVSGEVLERAPVANFTQTLAGRLPGLTTMETYSELSRATTNIYARGFNSIRKNGPLVVIDGIPVSYNASQSLEYISPNEIESVSLLKDASTQAIYGIQGANGVLVIKTKRGVKGTLQIHTTFDQAVQQVTTKPAFISAAEYATLRNQAAQNDGKKLPFTDAQIEKYRTGADPVYYPNTDWYNYFVKDFANMQRGSVNLTGGNDRVQFYSNVNVMHQGGYFNTDQPKYDPNANNVWVNYRTNVDMVINKYIKTFVRLAGNVKRERTAGSGNSTIYSSIFQLPANFYGPLTPELKNTAGTVTTPGEQVVASTNISSPTYGMLNRSGYYRHTVTNVTSQFGVDVDLGFLTRGLSIDGLFAYQTNAVGSMSTTQDYERYTRSANLDTMAFSKLGTNANSPLVYGKTHSFYYHLSYKANLKYERAFGKHSLRSFGYMFYQNLIKNDNSNTGALPYDRVSAGLELDYAYNDRYLVKFDWGYGGSEQYARNKRFTGFPAASAAWVVSNESFLEDQQWLSLLKLRASYGKAGNDQSGLSRFAYLNDIRLARGGPIGYLQWLVSENKMANPDIMAEVSTKKNVGIDLGLLNMITINADIFNERMENMVVGATGTIPAYQGFPLNEYPQLNEGIFENKGYEVSISFRKQLNPDLGFSIGGMYSYASNKVISINEAAQTEDYVYRKRTEGFSVGQLWGYLVDRSNGNGFFNTPEELAANKLAYDRVGKPRLGDLKYIDLNNDGIIDEKDQAPIGTGAIPRAMYAFNGAVNFRSFELNLLFQGTGTYTTIENGMGVYETSNDGVFGSLHRNAWTAERYQNGELITAPALSLTASSSHQGSDYYTTNRAYLRLKNAELSYVLPSRAARFIGAQHIRLLVSGQNLITWDQMRSDDYGPEGGGFSGFPVYRVYNMGVKVTF</sequence>
<keyword evidence="1" id="KW-1134">Transmembrane beta strand</keyword>
<dbReference type="Pfam" id="PF07715">
    <property type="entry name" value="Plug"/>
    <property type="match status" value="1"/>
</dbReference>
<dbReference type="InterPro" id="IPR023996">
    <property type="entry name" value="TonB-dep_OMP_SusC/RagA"/>
</dbReference>
<name>A0ABS8PXI7_9BACT</name>
<dbReference type="InterPro" id="IPR012910">
    <property type="entry name" value="Plug_dom"/>
</dbReference>
<evidence type="ECO:0000313" key="3">
    <source>
        <dbReference type="EMBL" id="MCD2425063.1"/>
    </source>
</evidence>
<evidence type="ECO:0000313" key="4">
    <source>
        <dbReference type="Proteomes" id="UP001199816"/>
    </source>
</evidence>
<dbReference type="SUPFAM" id="SSF56935">
    <property type="entry name" value="Porins"/>
    <property type="match status" value="1"/>
</dbReference>
<comment type="caution">
    <text evidence="3">The sequence shown here is derived from an EMBL/GenBank/DDBJ whole genome shotgun (WGS) entry which is preliminary data.</text>
</comment>